<comment type="caution">
    <text evidence="2">The sequence shown here is derived from an EMBL/GenBank/DDBJ whole genome shotgun (WGS) entry which is preliminary data.</text>
</comment>
<feature type="domain" description="RNase H type-1" evidence="1">
    <location>
        <begin position="190"/>
        <end position="227"/>
    </location>
</feature>
<dbReference type="GO" id="GO:0003676">
    <property type="term" value="F:nucleic acid binding"/>
    <property type="evidence" value="ECO:0007669"/>
    <property type="project" value="InterPro"/>
</dbReference>
<proteinExistence type="predicted"/>
<gene>
    <name evidence="2" type="ORF">SLEP1_g49956</name>
</gene>
<evidence type="ECO:0000259" key="1">
    <source>
        <dbReference type="Pfam" id="PF13456"/>
    </source>
</evidence>
<dbReference type="EMBL" id="BPVZ01000159">
    <property type="protein sequence ID" value="GKV42573.1"/>
    <property type="molecule type" value="Genomic_DNA"/>
</dbReference>
<reference evidence="2 3" key="1">
    <citation type="journal article" date="2021" name="Commun. Biol.">
        <title>The genome of Shorea leprosula (Dipterocarpaceae) highlights the ecological relevance of drought in aseasonal tropical rainforests.</title>
        <authorList>
            <person name="Ng K.K.S."/>
            <person name="Kobayashi M.J."/>
            <person name="Fawcett J.A."/>
            <person name="Hatakeyama M."/>
            <person name="Paape T."/>
            <person name="Ng C.H."/>
            <person name="Ang C.C."/>
            <person name="Tnah L.H."/>
            <person name="Lee C.T."/>
            <person name="Nishiyama T."/>
            <person name="Sese J."/>
            <person name="O'Brien M.J."/>
            <person name="Copetti D."/>
            <person name="Mohd Noor M.I."/>
            <person name="Ong R.C."/>
            <person name="Putra M."/>
            <person name="Sireger I.Z."/>
            <person name="Indrioko S."/>
            <person name="Kosugi Y."/>
            <person name="Izuno A."/>
            <person name="Isagi Y."/>
            <person name="Lee S.L."/>
            <person name="Shimizu K.K."/>
        </authorList>
    </citation>
    <scope>NUCLEOTIDE SEQUENCE [LARGE SCALE GENOMIC DNA]</scope>
    <source>
        <strain evidence="2">214</strain>
    </source>
</reference>
<sequence length="256" mass="28789">MDNLQRKHVLVDLECPVCGSDMESVAHCVLFCPVAWAVWRGSPLSLRVSELPSSSFADFFDAMCTELGKAQLELLCTLSWRIWGSRNDAHWNGRRAHPQQIIEGGMNYLMDYQRAQKSMERGSRAVQMHSETKWKPPDERTVKINVDGAIAEQHRVFGVGAMARDHCGEVLATMAYQGRVVAAAKIVEAYLGNILLDCKLLMSSFLHCQVKHVRQTGNAVAHELAKRELQGEGDEFLRDEIPDYLAPFATRDKLSM</sequence>
<dbReference type="PANTHER" id="PTHR47074">
    <property type="entry name" value="BNAC02G40300D PROTEIN"/>
    <property type="match status" value="1"/>
</dbReference>
<dbReference type="GO" id="GO:0004523">
    <property type="term" value="F:RNA-DNA hybrid ribonuclease activity"/>
    <property type="evidence" value="ECO:0007669"/>
    <property type="project" value="InterPro"/>
</dbReference>
<evidence type="ECO:0000313" key="3">
    <source>
        <dbReference type="Proteomes" id="UP001054252"/>
    </source>
</evidence>
<accession>A0AAV5M0S8</accession>
<protein>
    <recommendedName>
        <fullName evidence="1">RNase H type-1 domain-containing protein</fullName>
    </recommendedName>
</protein>
<dbReference type="PANTHER" id="PTHR47074:SF48">
    <property type="entry name" value="POLYNUCLEOTIDYL TRANSFERASE, RIBONUCLEASE H-LIKE SUPERFAMILY PROTEIN"/>
    <property type="match status" value="1"/>
</dbReference>
<keyword evidence="3" id="KW-1185">Reference proteome</keyword>
<dbReference type="Pfam" id="PF13456">
    <property type="entry name" value="RVT_3"/>
    <property type="match status" value="1"/>
</dbReference>
<evidence type="ECO:0000313" key="2">
    <source>
        <dbReference type="EMBL" id="GKV42573.1"/>
    </source>
</evidence>
<dbReference type="InterPro" id="IPR002156">
    <property type="entry name" value="RNaseH_domain"/>
</dbReference>
<dbReference type="InterPro" id="IPR052929">
    <property type="entry name" value="RNase_H-like_EbsB-rel"/>
</dbReference>
<dbReference type="AlphaFoldDB" id="A0AAV5M0S8"/>
<dbReference type="Proteomes" id="UP001054252">
    <property type="component" value="Unassembled WGS sequence"/>
</dbReference>
<organism evidence="2 3">
    <name type="scientific">Rubroshorea leprosula</name>
    <dbReference type="NCBI Taxonomy" id="152421"/>
    <lineage>
        <taxon>Eukaryota</taxon>
        <taxon>Viridiplantae</taxon>
        <taxon>Streptophyta</taxon>
        <taxon>Embryophyta</taxon>
        <taxon>Tracheophyta</taxon>
        <taxon>Spermatophyta</taxon>
        <taxon>Magnoliopsida</taxon>
        <taxon>eudicotyledons</taxon>
        <taxon>Gunneridae</taxon>
        <taxon>Pentapetalae</taxon>
        <taxon>rosids</taxon>
        <taxon>malvids</taxon>
        <taxon>Malvales</taxon>
        <taxon>Dipterocarpaceae</taxon>
        <taxon>Rubroshorea</taxon>
    </lineage>
</organism>
<name>A0AAV5M0S8_9ROSI</name>